<name>A0A7K5I7B3_CROSL</name>
<feature type="signal peptide" evidence="2">
    <location>
        <begin position="1"/>
        <end position="25"/>
    </location>
</feature>
<evidence type="ECO:0000259" key="3">
    <source>
        <dbReference type="Pfam" id="PF08266"/>
    </source>
</evidence>
<keyword evidence="1" id="KW-0325">Glycoprotein</keyword>
<dbReference type="Gene3D" id="2.60.40.60">
    <property type="entry name" value="Cadherins"/>
    <property type="match status" value="1"/>
</dbReference>
<keyword evidence="2" id="KW-0732">Signal</keyword>
<dbReference type="InterPro" id="IPR013164">
    <property type="entry name" value="Cadherin_N"/>
</dbReference>
<comment type="caution">
    <text evidence="4">The sequence shown here is derived from an EMBL/GenBank/DDBJ whole genome shotgun (WGS) entry which is preliminary data.</text>
</comment>
<dbReference type="EMBL" id="VYZB01000910">
    <property type="protein sequence ID" value="NWS77303.1"/>
    <property type="molecule type" value="Genomic_DNA"/>
</dbReference>
<evidence type="ECO:0000313" key="5">
    <source>
        <dbReference type="Proteomes" id="UP000549499"/>
    </source>
</evidence>
<evidence type="ECO:0000256" key="1">
    <source>
        <dbReference type="ARBA" id="ARBA00023180"/>
    </source>
</evidence>
<dbReference type="AlphaFoldDB" id="A0A7K5I7B3"/>
<protein>
    <submittedName>
        <fullName evidence="4">PCDB1 protein</fullName>
    </submittedName>
</protein>
<dbReference type="Pfam" id="PF08266">
    <property type="entry name" value="Cadherin_2"/>
    <property type="match status" value="1"/>
</dbReference>
<evidence type="ECO:0000313" key="4">
    <source>
        <dbReference type="EMBL" id="NWS77303.1"/>
    </source>
</evidence>
<keyword evidence="5" id="KW-1185">Reference proteome</keyword>
<accession>A0A7K5I7B3</accession>
<reference evidence="4 5" key="1">
    <citation type="submission" date="2019-09" db="EMBL/GenBank/DDBJ databases">
        <title>Bird 10,000 Genomes (B10K) Project - Family phase.</title>
        <authorList>
            <person name="Zhang G."/>
        </authorList>
    </citation>
    <scope>NUCLEOTIDE SEQUENCE [LARGE SCALE GENOMIC DNA]</scope>
    <source>
        <strain evidence="4">B10K-DU-003-44</strain>
        <tissue evidence="4">Muscle</tissue>
    </source>
</reference>
<dbReference type="Proteomes" id="UP000549499">
    <property type="component" value="Unassembled WGS sequence"/>
</dbReference>
<sequence length="100" mass="11290">GRQSRECQRQVILFLVCACVCQSGAEPLRYSLAKEMERDSFATSIAEDLGPSASQLTARKTRVVSKGNELFFRLSRNMRVLTAKQWLDREEVCLQGDTCT</sequence>
<evidence type="ECO:0000256" key="2">
    <source>
        <dbReference type="SAM" id="SignalP"/>
    </source>
</evidence>
<feature type="chain" id="PRO_5029775533" evidence="2">
    <location>
        <begin position="26"/>
        <end position="100"/>
    </location>
</feature>
<organism evidence="4 5">
    <name type="scientific">Crotophaga sulcirostris</name>
    <name type="common">Groove-billed ani</name>
    <dbReference type="NCBI Taxonomy" id="33598"/>
    <lineage>
        <taxon>Eukaryota</taxon>
        <taxon>Metazoa</taxon>
        <taxon>Chordata</taxon>
        <taxon>Craniata</taxon>
        <taxon>Vertebrata</taxon>
        <taxon>Euteleostomi</taxon>
        <taxon>Archelosauria</taxon>
        <taxon>Archosauria</taxon>
        <taxon>Dinosauria</taxon>
        <taxon>Saurischia</taxon>
        <taxon>Theropoda</taxon>
        <taxon>Coelurosauria</taxon>
        <taxon>Aves</taxon>
        <taxon>Neognathae</taxon>
        <taxon>Neoaves</taxon>
        <taxon>Otidimorphae</taxon>
        <taxon>Cuculiformes</taxon>
        <taxon>Crotophagidae</taxon>
        <taxon>Crotophaga</taxon>
    </lineage>
</organism>
<feature type="non-terminal residue" evidence="4">
    <location>
        <position position="1"/>
    </location>
</feature>
<dbReference type="OrthoDB" id="6252479at2759"/>
<proteinExistence type="predicted"/>
<feature type="non-terminal residue" evidence="4">
    <location>
        <position position="100"/>
    </location>
</feature>
<feature type="domain" description="Cadherin N-terminal" evidence="3">
    <location>
        <begin position="28"/>
        <end position="100"/>
    </location>
</feature>
<gene>
    <name evidence="4" type="primary">Pcdhb1</name>
    <name evidence="4" type="ORF">CROSUL_R15253</name>
</gene>